<feature type="transmembrane region" description="Helical" evidence="5">
    <location>
        <begin position="21"/>
        <end position="40"/>
    </location>
</feature>
<dbReference type="AlphaFoldDB" id="A0A542DF03"/>
<dbReference type="OrthoDB" id="9255971at2"/>
<dbReference type="InterPro" id="IPR013525">
    <property type="entry name" value="ABC2_TM"/>
</dbReference>
<evidence type="ECO:0000256" key="5">
    <source>
        <dbReference type="SAM" id="Phobius"/>
    </source>
</evidence>
<evidence type="ECO:0000259" key="6">
    <source>
        <dbReference type="Pfam" id="PF01061"/>
    </source>
</evidence>
<evidence type="ECO:0000256" key="2">
    <source>
        <dbReference type="ARBA" id="ARBA00022692"/>
    </source>
</evidence>
<dbReference type="Proteomes" id="UP000320876">
    <property type="component" value="Unassembled WGS sequence"/>
</dbReference>
<evidence type="ECO:0000256" key="4">
    <source>
        <dbReference type="ARBA" id="ARBA00023136"/>
    </source>
</evidence>
<feature type="transmembrane region" description="Helical" evidence="5">
    <location>
        <begin position="52"/>
        <end position="72"/>
    </location>
</feature>
<keyword evidence="4 5" id="KW-0472">Membrane</keyword>
<name>A0A542DF03_AMYCI</name>
<gene>
    <name evidence="7" type="ORF">FB471_1362</name>
</gene>
<feature type="transmembrane region" description="Helical" evidence="5">
    <location>
        <begin position="217"/>
        <end position="239"/>
    </location>
</feature>
<feature type="transmembrane region" description="Helical" evidence="5">
    <location>
        <begin position="84"/>
        <end position="111"/>
    </location>
</feature>
<reference evidence="7 8" key="1">
    <citation type="submission" date="2019-06" db="EMBL/GenBank/DDBJ databases">
        <title>Sequencing the genomes of 1000 actinobacteria strains.</title>
        <authorList>
            <person name="Klenk H.-P."/>
        </authorList>
    </citation>
    <scope>NUCLEOTIDE SEQUENCE [LARGE SCALE GENOMIC DNA]</scope>
    <source>
        <strain evidence="7 8">DSM 45679</strain>
    </source>
</reference>
<accession>A0A542DF03</accession>
<proteinExistence type="predicted"/>
<comment type="caution">
    <text evidence="7">The sequence shown here is derived from an EMBL/GenBank/DDBJ whole genome shotgun (WGS) entry which is preliminary data.</text>
</comment>
<protein>
    <submittedName>
        <fullName evidence="7">ABC-2 type transport system permease protein</fullName>
    </submittedName>
</protein>
<dbReference type="GO" id="GO:0140359">
    <property type="term" value="F:ABC-type transporter activity"/>
    <property type="evidence" value="ECO:0007669"/>
    <property type="project" value="InterPro"/>
</dbReference>
<keyword evidence="3 5" id="KW-1133">Transmembrane helix</keyword>
<sequence>MTSFLAGMRIQFRLVRRQPDALLTLCALPFTAVILLSIVIDAKRPDLVLNAVLAPALIGLWVFSISFVTDLIDDERRLGTWEQAMAAPAALHSVLAGKVSTAIVLGVLPLGETWLLAKAFFGVTITLQHPWVFLLTWLVSLGAMAGTSLVLVAALLLSRNGSVYGNFLTFPIYLLSGVMVPVSYLPEFVRPISSVVFLSWSADLMRDAFGNATPANVIWRLAAIVGLGTAAAVGGRFLLGAVLRRGKETGTMTYA</sequence>
<feature type="transmembrane region" description="Helical" evidence="5">
    <location>
        <begin position="131"/>
        <end position="157"/>
    </location>
</feature>
<comment type="subcellular location">
    <subcellularLocation>
        <location evidence="1">Membrane</location>
        <topology evidence="1">Multi-pass membrane protein</topology>
    </subcellularLocation>
</comment>
<evidence type="ECO:0000256" key="1">
    <source>
        <dbReference type="ARBA" id="ARBA00004141"/>
    </source>
</evidence>
<dbReference type="Pfam" id="PF01061">
    <property type="entry name" value="ABC2_membrane"/>
    <property type="match status" value="1"/>
</dbReference>
<feature type="domain" description="ABC-2 type transporter transmembrane" evidence="6">
    <location>
        <begin position="4"/>
        <end position="208"/>
    </location>
</feature>
<dbReference type="PANTHER" id="PTHR43229">
    <property type="entry name" value="NODULATION PROTEIN J"/>
    <property type="match status" value="1"/>
</dbReference>
<evidence type="ECO:0000313" key="7">
    <source>
        <dbReference type="EMBL" id="TQJ01659.1"/>
    </source>
</evidence>
<dbReference type="InterPro" id="IPR051784">
    <property type="entry name" value="Nod_factor_ABC_transporter"/>
</dbReference>
<feature type="transmembrane region" description="Helical" evidence="5">
    <location>
        <begin position="164"/>
        <end position="184"/>
    </location>
</feature>
<evidence type="ECO:0000313" key="8">
    <source>
        <dbReference type="Proteomes" id="UP000320876"/>
    </source>
</evidence>
<organism evidence="7 8">
    <name type="scientific">Amycolatopsis cihanbeyliensis</name>
    <dbReference type="NCBI Taxonomy" id="1128664"/>
    <lineage>
        <taxon>Bacteria</taxon>
        <taxon>Bacillati</taxon>
        <taxon>Actinomycetota</taxon>
        <taxon>Actinomycetes</taxon>
        <taxon>Pseudonocardiales</taxon>
        <taxon>Pseudonocardiaceae</taxon>
        <taxon>Amycolatopsis</taxon>
    </lineage>
</organism>
<dbReference type="GO" id="GO:0016020">
    <property type="term" value="C:membrane"/>
    <property type="evidence" value="ECO:0007669"/>
    <property type="project" value="UniProtKB-SubCell"/>
</dbReference>
<keyword evidence="2 5" id="KW-0812">Transmembrane</keyword>
<dbReference type="EMBL" id="VFML01000001">
    <property type="protein sequence ID" value="TQJ01659.1"/>
    <property type="molecule type" value="Genomic_DNA"/>
</dbReference>
<dbReference type="PANTHER" id="PTHR43229:SF6">
    <property type="entry name" value="ABC-TYPE MULTIDRUG TRANSPORT SYSTEM, PERMEASE COMPONENT"/>
    <property type="match status" value="1"/>
</dbReference>
<evidence type="ECO:0000256" key="3">
    <source>
        <dbReference type="ARBA" id="ARBA00022989"/>
    </source>
</evidence>
<keyword evidence="8" id="KW-1185">Reference proteome</keyword>